<dbReference type="InterPro" id="IPR004299">
    <property type="entry name" value="MBOAT_fam"/>
</dbReference>
<comment type="subcellular location">
    <subcellularLocation>
        <location evidence="1">Cell membrane</location>
        <topology evidence="1">Multi-pass membrane protein</topology>
    </subcellularLocation>
</comment>
<keyword evidence="7 9" id="KW-0472">Membrane</keyword>
<evidence type="ECO:0000313" key="10">
    <source>
        <dbReference type="EMBL" id="SVA52061.1"/>
    </source>
</evidence>
<dbReference type="InterPro" id="IPR051085">
    <property type="entry name" value="MB_O-acyltransferase"/>
</dbReference>
<protein>
    <submittedName>
        <fullName evidence="10">Uncharacterized protein</fullName>
    </submittedName>
</protein>
<dbReference type="GO" id="GO:0016746">
    <property type="term" value="F:acyltransferase activity"/>
    <property type="evidence" value="ECO:0007669"/>
    <property type="project" value="UniProtKB-KW"/>
</dbReference>
<evidence type="ECO:0000256" key="4">
    <source>
        <dbReference type="ARBA" id="ARBA00022679"/>
    </source>
</evidence>
<dbReference type="EMBL" id="UINC01011855">
    <property type="protein sequence ID" value="SVA52061.1"/>
    <property type="molecule type" value="Genomic_DNA"/>
</dbReference>
<dbReference type="PIRSF" id="PIRSF016636">
    <property type="entry name" value="AlgI_DltB"/>
    <property type="match status" value="1"/>
</dbReference>
<keyword evidence="6 9" id="KW-1133">Transmembrane helix</keyword>
<evidence type="ECO:0000256" key="7">
    <source>
        <dbReference type="ARBA" id="ARBA00023136"/>
    </source>
</evidence>
<keyword evidence="5 9" id="KW-0812">Transmembrane</keyword>
<proteinExistence type="inferred from homology"/>
<gene>
    <name evidence="10" type="ORF">METZ01_LOCUS104915</name>
</gene>
<keyword evidence="4" id="KW-0808">Transferase</keyword>
<feature type="transmembrane region" description="Helical" evidence="9">
    <location>
        <begin position="114"/>
        <end position="137"/>
    </location>
</feature>
<dbReference type="Pfam" id="PF03062">
    <property type="entry name" value="MBOAT"/>
    <property type="match status" value="1"/>
</dbReference>
<dbReference type="InterPro" id="IPR028362">
    <property type="entry name" value="AlgI"/>
</dbReference>
<feature type="transmembrane region" description="Helical" evidence="9">
    <location>
        <begin position="423"/>
        <end position="444"/>
    </location>
</feature>
<feature type="transmembrane region" description="Helical" evidence="9">
    <location>
        <begin position="469"/>
        <end position="487"/>
    </location>
</feature>
<feature type="transmembrane region" description="Helical" evidence="9">
    <location>
        <begin position="82"/>
        <end position="102"/>
    </location>
</feature>
<feature type="transmembrane region" description="Helical" evidence="9">
    <location>
        <begin position="149"/>
        <end position="168"/>
    </location>
</feature>
<evidence type="ECO:0000256" key="5">
    <source>
        <dbReference type="ARBA" id="ARBA00022692"/>
    </source>
</evidence>
<evidence type="ECO:0000256" key="3">
    <source>
        <dbReference type="ARBA" id="ARBA00022475"/>
    </source>
</evidence>
<keyword evidence="8" id="KW-0012">Acyltransferase</keyword>
<feature type="transmembrane region" description="Helical" evidence="9">
    <location>
        <begin position="6"/>
        <end position="24"/>
    </location>
</feature>
<evidence type="ECO:0000256" key="9">
    <source>
        <dbReference type="SAM" id="Phobius"/>
    </source>
</evidence>
<organism evidence="10">
    <name type="scientific">marine metagenome</name>
    <dbReference type="NCBI Taxonomy" id="408172"/>
    <lineage>
        <taxon>unclassified sequences</taxon>
        <taxon>metagenomes</taxon>
        <taxon>ecological metagenomes</taxon>
    </lineage>
</organism>
<evidence type="ECO:0000256" key="8">
    <source>
        <dbReference type="ARBA" id="ARBA00023315"/>
    </source>
</evidence>
<dbReference type="PANTHER" id="PTHR13285:SF23">
    <property type="entry name" value="TEICHOIC ACID D-ALANYLTRANSFERASE"/>
    <property type="match status" value="1"/>
</dbReference>
<accession>A0A381WID7</accession>
<comment type="similarity">
    <text evidence="2">Belongs to the membrane-bound acyltransferase family.</text>
</comment>
<reference evidence="10" key="1">
    <citation type="submission" date="2018-05" db="EMBL/GenBank/DDBJ databases">
        <authorList>
            <person name="Lanie J.A."/>
            <person name="Ng W.-L."/>
            <person name="Kazmierczak K.M."/>
            <person name="Andrzejewski T.M."/>
            <person name="Davidsen T.M."/>
            <person name="Wayne K.J."/>
            <person name="Tettelin H."/>
            <person name="Glass J.I."/>
            <person name="Rusch D."/>
            <person name="Podicherti R."/>
            <person name="Tsui H.-C.T."/>
            <person name="Winkler M.E."/>
        </authorList>
    </citation>
    <scope>NUCLEOTIDE SEQUENCE</scope>
</reference>
<evidence type="ECO:0000256" key="2">
    <source>
        <dbReference type="ARBA" id="ARBA00010323"/>
    </source>
</evidence>
<dbReference type="GO" id="GO:0005886">
    <property type="term" value="C:plasma membrane"/>
    <property type="evidence" value="ECO:0007669"/>
    <property type="project" value="UniProtKB-SubCell"/>
</dbReference>
<evidence type="ECO:0000256" key="1">
    <source>
        <dbReference type="ARBA" id="ARBA00004651"/>
    </source>
</evidence>
<dbReference type="PANTHER" id="PTHR13285">
    <property type="entry name" value="ACYLTRANSFERASE"/>
    <property type="match status" value="1"/>
</dbReference>
<name>A0A381WID7_9ZZZZ</name>
<dbReference type="AlphaFoldDB" id="A0A381WID7"/>
<dbReference type="InterPro" id="IPR024194">
    <property type="entry name" value="Ac/AlaTfrase_AlgI/DltB"/>
</dbReference>
<feature type="transmembrane region" description="Helical" evidence="9">
    <location>
        <begin position="316"/>
        <end position="346"/>
    </location>
</feature>
<dbReference type="PIRSF" id="PIRSF500217">
    <property type="entry name" value="AlgI"/>
    <property type="match status" value="1"/>
</dbReference>
<evidence type="ECO:0000256" key="6">
    <source>
        <dbReference type="ARBA" id="ARBA00022989"/>
    </source>
</evidence>
<dbReference type="GO" id="GO:0042121">
    <property type="term" value="P:alginic acid biosynthetic process"/>
    <property type="evidence" value="ECO:0007669"/>
    <property type="project" value="InterPro"/>
</dbReference>
<feature type="transmembrane region" description="Helical" evidence="9">
    <location>
        <begin position="366"/>
        <end position="387"/>
    </location>
</feature>
<sequence length="497" mass="57303">MNFNSFPFLLLFLPVTLLGFYLINRIERCKWPIVWLVGASLVFYGFWNLVLAGVLIGSVLTNYVLGRFFNSSQINKVNLKKILYFGIVCNLGVLIYFKQFGFYEGFELQEFSPAYPWGVIIPVGLSFFTFQQIIYLVEVWRGRVDGNSFWNYFLYVVFFPQLLNGPIVRPNEFFPQLADKKFFKFQADRIAAGLTIFSCGLFKKVVLADGIARYSDSAFDAVAQGAVLSMMEAWSGTLSFTLQVYFDFSGYSDMAVGLGCFFGIRLPINFESPYKASSLIEFWHRWHMTLSRFVRDYIYIPLGGNRKGSLKRTGNIFIIMLIGGIWHGTGITFIIWGSLHGCLLAINHFWRQLKNLLGYSLQRKNYIYEISGCVITFLTVAVLWVFFRAESLNVAVSIIQSLFGFHTSPDADFNNIKISEDRLWFLILIVWFAPNISEIMTSFYKSENLSIAQHSLASEGRWYHWHPNTWWAAFTAILFIMSLLGLAQSEQFIYFQF</sequence>
<keyword evidence="3" id="KW-1003">Cell membrane</keyword>